<gene>
    <name evidence="1" type="ORF">AR9_g291</name>
</gene>
<reference evidence="1 2" key="1">
    <citation type="journal article" date="2016" name="Virology">
        <title>The genome of AR9, a giant transducing Bacillus phage encoding two multisubunit RNA polymerases.</title>
        <authorList>
            <person name="Lavysh D."/>
            <person name="Sokolova M."/>
            <person name="Minakhin L."/>
            <person name="Yakunina M."/>
            <person name="Artamonova T."/>
            <person name="Kozyavkin S."/>
            <person name="Makarova K.S."/>
            <person name="Koonin E.V."/>
            <person name="Severinov K."/>
        </authorList>
    </citation>
    <scope>NUCLEOTIDE SEQUENCE [LARGE SCALE GENOMIC DNA]</scope>
</reference>
<protein>
    <submittedName>
        <fullName evidence="1">Uncharacterized protein</fullName>
    </submittedName>
</protein>
<dbReference type="RefSeq" id="YP_009283195.1">
    <property type="nucleotide sequence ID" value="NC_031039.1"/>
</dbReference>
<proteinExistence type="predicted"/>
<sequence>MENFNGEKVTFARKLGRTAGNLFNKRINKVVGRNETSSKMIKKNHNNIEVSVVKKNKKDIWGNK</sequence>
<dbReference type="Proteomes" id="UP000202618">
    <property type="component" value="Segment"/>
</dbReference>
<evidence type="ECO:0000313" key="1">
    <source>
        <dbReference type="EMBL" id="AMS01375.1"/>
    </source>
</evidence>
<dbReference type="EMBL" id="KU878088">
    <property type="protein sequence ID" value="AMS01375.1"/>
    <property type="molecule type" value="Genomic_DNA"/>
</dbReference>
<dbReference type="GeneID" id="29059009"/>
<accession>A0A172JII2</accession>
<evidence type="ECO:0000313" key="2">
    <source>
        <dbReference type="Proteomes" id="UP000202618"/>
    </source>
</evidence>
<organism evidence="1 2">
    <name type="scientific">Bacillus phage AR9</name>
    <dbReference type="NCBI Taxonomy" id="1815509"/>
    <lineage>
        <taxon>Viruses</taxon>
        <taxon>Duplodnaviria</taxon>
        <taxon>Heunggongvirae</taxon>
        <taxon>Uroviricota</taxon>
        <taxon>Caudoviricetes</taxon>
        <taxon>Takahashivirus</taxon>
        <taxon>Bacillus phage PBS1</taxon>
    </lineage>
</organism>
<dbReference type="KEGG" id="vg:29059009"/>
<name>A0A172JII2_BPPB1</name>